<reference evidence="3" key="2">
    <citation type="submission" date="2025-08" db="UniProtKB">
        <authorList>
            <consortium name="RefSeq"/>
        </authorList>
    </citation>
    <scope>IDENTIFICATION</scope>
    <source>
        <tissue evidence="3">Leaf</tissue>
    </source>
</reference>
<accession>A0A6P8CFE1</accession>
<dbReference type="PANTHER" id="PTHR12300">
    <property type="entry name" value="HVA22-LIKE PROTEINS"/>
    <property type="match status" value="1"/>
</dbReference>
<evidence type="ECO:0000256" key="1">
    <source>
        <dbReference type="RuleBase" id="RU362006"/>
    </source>
</evidence>
<reference evidence="2" key="1">
    <citation type="journal article" date="2020" name="Plant Biotechnol. J.">
        <title>The pomegranate (Punica granatum L.) draft genome dissects genetic divergence between soft- and hard-seeded cultivars.</title>
        <authorList>
            <person name="Luo X."/>
            <person name="Li H."/>
            <person name="Wu Z."/>
            <person name="Yao W."/>
            <person name="Zhao P."/>
            <person name="Cao D."/>
            <person name="Yu H."/>
            <person name="Li K."/>
            <person name="Poudel K."/>
            <person name="Zhao D."/>
            <person name="Zhang F."/>
            <person name="Xia X."/>
            <person name="Chen L."/>
            <person name="Wang Q."/>
            <person name="Jing D."/>
            <person name="Cao S."/>
        </authorList>
    </citation>
    <scope>NUCLEOTIDE SEQUENCE [LARGE SCALE GENOMIC DNA]</scope>
    <source>
        <strain evidence="2">cv. Tunisia</strain>
    </source>
</reference>
<name>A0A6P8CFE1_PUNGR</name>
<evidence type="ECO:0000313" key="3">
    <source>
        <dbReference type="RefSeq" id="XP_031380196.1"/>
    </source>
</evidence>
<proteinExistence type="inferred from homology"/>
<dbReference type="AlphaFoldDB" id="A0A6P8CFE1"/>
<dbReference type="GO" id="GO:0016020">
    <property type="term" value="C:membrane"/>
    <property type="evidence" value="ECO:0007669"/>
    <property type="project" value="UniProtKB-SubCell"/>
</dbReference>
<keyword evidence="2" id="KW-1185">Reference proteome</keyword>
<dbReference type="Proteomes" id="UP000515151">
    <property type="component" value="Chromosome 2"/>
</dbReference>
<gene>
    <name evidence="3" type="primary">LOC116195271</name>
</gene>
<dbReference type="GeneID" id="116195271"/>
<sequence>MGSFLSSALLLVFGYAYPAFKCFKMVEKDQPQVEQLLFWCQYWILVAFATVCERLGDPFMSWLPLYDEAKLAFFIYLWHSKTNVCFRNLKTNLCPY</sequence>
<comment type="subcellular location">
    <subcellularLocation>
        <location evidence="1">Membrane</location>
        <topology evidence="1">Multi-pass membrane protein</topology>
    </subcellularLocation>
</comment>
<dbReference type="PANTHER" id="PTHR12300:SF117">
    <property type="entry name" value="LP05237P-RELATED"/>
    <property type="match status" value="1"/>
</dbReference>
<dbReference type="Pfam" id="PF03134">
    <property type="entry name" value="TB2_DP1_HVA22"/>
    <property type="match status" value="1"/>
</dbReference>
<protein>
    <recommendedName>
        <fullName evidence="1">HVA22-like protein</fullName>
    </recommendedName>
</protein>
<comment type="similarity">
    <text evidence="1">Belongs to the DP1 family.</text>
</comment>
<organism evidence="2 3">
    <name type="scientific">Punica granatum</name>
    <name type="common">Pomegranate</name>
    <dbReference type="NCBI Taxonomy" id="22663"/>
    <lineage>
        <taxon>Eukaryota</taxon>
        <taxon>Viridiplantae</taxon>
        <taxon>Streptophyta</taxon>
        <taxon>Embryophyta</taxon>
        <taxon>Tracheophyta</taxon>
        <taxon>Spermatophyta</taxon>
        <taxon>Magnoliopsida</taxon>
        <taxon>eudicotyledons</taxon>
        <taxon>Gunneridae</taxon>
        <taxon>Pentapetalae</taxon>
        <taxon>rosids</taxon>
        <taxon>malvids</taxon>
        <taxon>Myrtales</taxon>
        <taxon>Lythraceae</taxon>
        <taxon>Punica</taxon>
    </lineage>
</organism>
<evidence type="ECO:0000313" key="2">
    <source>
        <dbReference type="Proteomes" id="UP000515151"/>
    </source>
</evidence>
<dbReference type="InterPro" id="IPR004345">
    <property type="entry name" value="TB2_DP1_HVA22"/>
</dbReference>
<dbReference type="RefSeq" id="XP_031380196.1">
    <property type="nucleotide sequence ID" value="XM_031524336.1"/>
</dbReference>